<dbReference type="OrthoDB" id="10404614at2759"/>
<feature type="compositionally biased region" description="Acidic residues" evidence="1">
    <location>
        <begin position="61"/>
        <end position="74"/>
    </location>
</feature>
<dbReference type="AlphaFoldDB" id="A0A8H6ZT38"/>
<dbReference type="GeneID" id="59375867"/>
<dbReference type="Proteomes" id="UP000623687">
    <property type="component" value="Unassembled WGS sequence"/>
</dbReference>
<dbReference type="EMBL" id="JACETU010000004">
    <property type="protein sequence ID" value="KAF7430344.1"/>
    <property type="molecule type" value="Genomic_DNA"/>
</dbReference>
<reference evidence="2" key="1">
    <citation type="submission" date="2019-07" db="EMBL/GenBank/DDBJ databases">
        <authorList>
            <person name="Palmer J.M."/>
        </authorList>
    </citation>
    <scope>NUCLEOTIDE SEQUENCE</scope>
    <source>
        <strain evidence="2">PC9</strain>
    </source>
</reference>
<name>A0A8H6ZT38_PLEOS</name>
<evidence type="ECO:0000313" key="2">
    <source>
        <dbReference type="EMBL" id="KAF7430344.1"/>
    </source>
</evidence>
<protein>
    <submittedName>
        <fullName evidence="2">Uncharacterized protein</fullName>
    </submittedName>
</protein>
<gene>
    <name evidence="2" type="ORF">PC9H_006049</name>
</gene>
<dbReference type="RefSeq" id="XP_036631622.1">
    <property type="nucleotide sequence ID" value="XM_036775603.1"/>
</dbReference>
<organism evidence="2 3">
    <name type="scientific">Pleurotus ostreatus</name>
    <name type="common">Oyster mushroom</name>
    <name type="synonym">White-rot fungus</name>
    <dbReference type="NCBI Taxonomy" id="5322"/>
    <lineage>
        <taxon>Eukaryota</taxon>
        <taxon>Fungi</taxon>
        <taxon>Dikarya</taxon>
        <taxon>Basidiomycota</taxon>
        <taxon>Agaricomycotina</taxon>
        <taxon>Agaricomycetes</taxon>
        <taxon>Agaricomycetidae</taxon>
        <taxon>Agaricales</taxon>
        <taxon>Pleurotineae</taxon>
        <taxon>Pleurotaceae</taxon>
        <taxon>Pleurotus</taxon>
    </lineage>
</organism>
<comment type="caution">
    <text evidence="2">The sequence shown here is derived from an EMBL/GenBank/DDBJ whole genome shotgun (WGS) entry which is preliminary data.</text>
</comment>
<evidence type="ECO:0000256" key="1">
    <source>
        <dbReference type="SAM" id="MobiDB-lite"/>
    </source>
</evidence>
<evidence type="ECO:0000313" key="3">
    <source>
        <dbReference type="Proteomes" id="UP000623687"/>
    </source>
</evidence>
<dbReference type="VEuPathDB" id="FungiDB:PC9H_006049"/>
<sequence>MPRTLSPSLPCRIFSPRRPDTVNGQVQLRHPLLRALFSFMNLASGSRQPSITHTTRRASIDADDSEESQPESEVDGSRPHSIAGGRTCDGGINCHHLKLYERDVQYLQQVHEQQMVAVSRLLRESQQQVQMLCDVLRTKKSPSDAGDVELAETVQAMLLAQEQVRMTEAAAAVDLEIREMDAVSIAETF</sequence>
<proteinExistence type="predicted"/>
<feature type="region of interest" description="Disordered" evidence="1">
    <location>
        <begin position="46"/>
        <end position="87"/>
    </location>
</feature>
<accession>A0A8H6ZT38</accession>
<keyword evidence="3" id="KW-1185">Reference proteome</keyword>